<dbReference type="PANTHER" id="PTHR38104">
    <property type="match status" value="1"/>
</dbReference>
<dbReference type="AlphaFoldDB" id="A0A318L1W7"/>
<reference evidence="2 3" key="1">
    <citation type="submission" date="2018-05" db="EMBL/GenBank/DDBJ databases">
        <title>Genomic Encyclopedia of Type Strains, Phase IV (KMG-IV): sequencing the most valuable type-strain genomes for metagenomic binning, comparative biology and taxonomic classification.</title>
        <authorList>
            <person name="Goeker M."/>
        </authorList>
    </citation>
    <scope>NUCLEOTIDE SEQUENCE [LARGE SCALE GENOMIC DNA]</scope>
    <source>
        <strain evidence="2 3">DSM 29661</strain>
    </source>
</reference>
<proteinExistence type="predicted"/>
<gene>
    <name evidence="2" type="ORF">DFR34_101178</name>
</gene>
<dbReference type="Pfam" id="PF03872">
    <property type="entry name" value="RseA_N"/>
    <property type="match status" value="1"/>
</dbReference>
<evidence type="ECO:0000313" key="2">
    <source>
        <dbReference type="EMBL" id="PXX81946.1"/>
    </source>
</evidence>
<dbReference type="InterPro" id="IPR052383">
    <property type="entry name" value="Anti-sigma-E_RseA-like"/>
</dbReference>
<feature type="domain" description="Anti sigma-E protein RseA N-terminal" evidence="1">
    <location>
        <begin position="2"/>
        <end position="81"/>
    </location>
</feature>
<evidence type="ECO:0000313" key="3">
    <source>
        <dbReference type="Proteomes" id="UP000247555"/>
    </source>
</evidence>
<dbReference type="Proteomes" id="UP000247555">
    <property type="component" value="Unassembled WGS sequence"/>
</dbReference>
<sequence>MNEQFSALVDGELDGKEGDALLARLKADTELQDGWDHYHLIGDAMRQNRQLDINITAAVHARLADEPTVLAPAALPQPASRNRRASRWVSLALAASAALVAVIVGVQSDNLSEDAQLASAVLSTPAPEAVQTLAMAPAAPEAPANNPYMQAHQESVSNPYLMTASYSSEGRR</sequence>
<dbReference type="CDD" id="cd16328">
    <property type="entry name" value="RseA_N"/>
    <property type="match status" value="1"/>
</dbReference>
<dbReference type="SUPFAM" id="SSF89069">
    <property type="entry name" value="N-terminal, cytoplasmic domain of anti-sigmaE factor RseA"/>
    <property type="match status" value="1"/>
</dbReference>
<dbReference type="InterPro" id="IPR005572">
    <property type="entry name" value="Anti-sigma_E_RseA_N"/>
</dbReference>
<dbReference type="PANTHER" id="PTHR38104:SF1">
    <property type="entry name" value="ANTI-SIGMA-E FACTOR RSEA"/>
    <property type="match status" value="1"/>
</dbReference>
<organism evidence="2 3">
    <name type="scientific">Rivihabitans pingtungensis</name>
    <dbReference type="NCBI Taxonomy" id="1054498"/>
    <lineage>
        <taxon>Bacteria</taxon>
        <taxon>Pseudomonadati</taxon>
        <taxon>Pseudomonadota</taxon>
        <taxon>Betaproteobacteria</taxon>
        <taxon>Neisseriales</taxon>
        <taxon>Aquaspirillaceae</taxon>
        <taxon>Rivihabitans</taxon>
    </lineage>
</organism>
<dbReference type="EMBL" id="QJKI01000001">
    <property type="protein sequence ID" value="PXX81946.1"/>
    <property type="molecule type" value="Genomic_DNA"/>
</dbReference>
<accession>A0A318L1W7</accession>
<dbReference type="RefSeq" id="WP_110389259.1">
    <property type="nucleotide sequence ID" value="NZ_QJKI01000001.1"/>
</dbReference>
<protein>
    <submittedName>
        <fullName evidence="2">RseA-like anti sigma(E) protein</fullName>
    </submittedName>
</protein>
<dbReference type="OrthoDB" id="8561243at2"/>
<name>A0A318L1W7_9NEIS</name>
<comment type="caution">
    <text evidence="2">The sequence shown here is derived from an EMBL/GenBank/DDBJ whole genome shotgun (WGS) entry which is preliminary data.</text>
</comment>
<dbReference type="InterPro" id="IPR036147">
    <property type="entry name" value="Anti-sigma_E_RseA_N_sf"/>
</dbReference>
<evidence type="ECO:0000259" key="1">
    <source>
        <dbReference type="Pfam" id="PF03872"/>
    </source>
</evidence>
<dbReference type="Gene3D" id="1.10.10.880">
    <property type="entry name" value="Anti sigma-E protein RseA, N-terminal domain"/>
    <property type="match status" value="1"/>
</dbReference>
<keyword evidence="3" id="KW-1185">Reference proteome</keyword>
<dbReference type="GO" id="GO:0016989">
    <property type="term" value="F:sigma factor antagonist activity"/>
    <property type="evidence" value="ECO:0007669"/>
    <property type="project" value="InterPro"/>
</dbReference>